<dbReference type="InterPro" id="IPR029044">
    <property type="entry name" value="Nucleotide-diphossugar_trans"/>
</dbReference>
<organism evidence="1">
    <name type="scientific">marine sediment metagenome</name>
    <dbReference type="NCBI Taxonomy" id="412755"/>
    <lineage>
        <taxon>unclassified sequences</taxon>
        <taxon>metagenomes</taxon>
        <taxon>ecological metagenomes</taxon>
    </lineage>
</organism>
<dbReference type="Gene3D" id="3.90.550.10">
    <property type="entry name" value="Spore Coat Polysaccharide Biosynthesis Protein SpsA, Chain A"/>
    <property type="match status" value="1"/>
</dbReference>
<proteinExistence type="predicted"/>
<sequence length="150" mass="16965">MGAKLRFPELSEHLHDPKMAGKIQHVGLASNIQGDFYHLFLGWDLDHPKVMAVKGVLAVTGAALMTRRVLWKMLGGFDPVYGLGTYEDVEYCLHIQATKKLVLVEVEATGVHFTNATAKEYAIGYPMQQNNMLLKSRWGGRYPWTSWLHH</sequence>
<evidence type="ECO:0000313" key="1">
    <source>
        <dbReference type="EMBL" id="GAG00567.1"/>
    </source>
</evidence>
<accession>X0UMP6</accession>
<gene>
    <name evidence="1" type="ORF">S01H1_43501</name>
</gene>
<dbReference type="SUPFAM" id="SSF53448">
    <property type="entry name" value="Nucleotide-diphospho-sugar transferases"/>
    <property type="match status" value="1"/>
</dbReference>
<dbReference type="EMBL" id="BARS01027718">
    <property type="protein sequence ID" value="GAG00567.1"/>
    <property type="molecule type" value="Genomic_DNA"/>
</dbReference>
<protein>
    <submittedName>
        <fullName evidence="1">Uncharacterized protein</fullName>
    </submittedName>
</protein>
<reference evidence="1" key="1">
    <citation type="journal article" date="2014" name="Front. Microbiol.">
        <title>High frequency of phylogenetically diverse reductive dehalogenase-homologous genes in deep subseafloor sedimentary metagenomes.</title>
        <authorList>
            <person name="Kawai M."/>
            <person name="Futagami T."/>
            <person name="Toyoda A."/>
            <person name="Takaki Y."/>
            <person name="Nishi S."/>
            <person name="Hori S."/>
            <person name="Arai W."/>
            <person name="Tsubouchi T."/>
            <person name="Morono Y."/>
            <person name="Uchiyama I."/>
            <person name="Ito T."/>
            <person name="Fujiyama A."/>
            <person name="Inagaki F."/>
            <person name="Takami H."/>
        </authorList>
    </citation>
    <scope>NUCLEOTIDE SEQUENCE</scope>
    <source>
        <strain evidence="1">Expedition CK06-06</strain>
    </source>
</reference>
<name>X0UMP6_9ZZZZ</name>
<comment type="caution">
    <text evidence="1">The sequence shown here is derived from an EMBL/GenBank/DDBJ whole genome shotgun (WGS) entry which is preliminary data.</text>
</comment>
<dbReference type="AlphaFoldDB" id="X0UMP6"/>